<evidence type="ECO:0000256" key="5">
    <source>
        <dbReference type="ARBA" id="ARBA00022490"/>
    </source>
</evidence>
<comment type="function">
    <text evidence="10 12">Specifically methylates the N3 position of the uracil ring of uridine 1498 (m3U1498) in 16S rRNA. Acts on the fully assembled 30S ribosomal subunit.</text>
</comment>
<dbReference type="RefSeq" id="WP_132767143.1">
    <property type="nucleotide sequence ID" value="NZ_SMAB01000003.1"/>
</dbReference>
<keyword evidence="9 12" id="KW-0949">S-adenosyl-L-methionine</keyword>
<dbReference type="GO" id="GO:0070042">
    <property type="term" value="F:rRNA (uridine-N3-)-methyltransferase activity"/>
    <property type="evidence" value="ECO:0007669"/>
    <property type="project" value="TreeGrafter"/>
</dbReference>
<feature type="domain" description="Ribosomal RNA small subunit methyltransferase E PUA-like" evidence="14">
    <location>
        <begin position="18"/>
        <end position="65"/>
    </location>
</feature>
<gene>
    <name evidence="15" type="ORF">EDD72_10364</name>
</gene>
<keyword evidence="7 12" id="KW-0489">Methyltransferase</keyword>
<dbReference type="EC" id="2.1.1.193" evidence="3 12"/>
<evidence type="ECO:0000259" key="13">
    <source>
        <dbReference type="Pfam" id="PF04452"/>
    </source>
</evidence>
<keyword evidence="5 12" id="KW-0963">Cytoplasm</keyword>
<reference evidence="15 16" key="1">
    <citation type="submission" date="2019-03" db="EMBL/GenBank/DDBJ databases">
        <title>Genomic Encyclopedia of Type Strains, Phase IV (KMG-IV): sequencing the most valuable type-strain genomes for metagenomic binning, comparative biology and taxonomic classification.</title>
        <authorList>
            <person name="Goeker M."/>
        </authorList>
    </citation>
    <scope>NUCLEOTIDE SEQUENCE [LARGE SCALE GENOMIC DNA]</scope>
    <source>
        <strain evidence="15 16">DSM 23802</strain>
    </source>
</reference>
<dbReference type="PANTHER" id="PTHR30027:SF3">
    <property type="entry name" value="16S RRNA (URACIL(1498)-N(3))-METHYLTRANSFERASE"/>
    <property type="match status" value="1"/>
</dbReference>
<evidence type="ECO:0000256" key="8">
    <source>
        <dbReference type="ARBA" id="ARBA00022679"/>
    </source>
</evidence>
<comment type="catalytic activity">
    <reaction evidence="11 12">
        <text>uridine(1498) in 16S rRNA + S-adenosyl-L-methionine = N(3)-methyluridine(1498) in 16S rRNA + S-adenosyl-L-homocysteine + H(+)</text>
        <dbReference type="Rhea" id="RHEA:42920"/>
        <dbReference type="Rhea" id="RHEA-COMP:10283"/>
        <dbReference type="Rhea" id="RHEA-COMP:10284"/>
        <dbReference type="ChEBI" id="CHEBI:15378"/>
        <dbReference type="ChEBI" id="CHEBI:57856"/>
        <dbReference type="ChEBI" id="CHEBI:59789"/>
        <dbReference type="ChEBI" id="CHEBI:65315"/>
        <dbReference type="ChEBI" id="CHEBI:74502"/>
        <dbReference type="EC" id="2.1.1.193"/>
    </reaction>
</comment>
<dbReference type="OrthoDB" id="9815641at2"/>
<dbReference type="EMBL" id="SMAB01000003">
    <property type="protein sequence ID" value="TCS83741.1"/>
    <property type="molecule type" value="Genomic_DNA"/>
</dbReference>
<dbReference type="GO" id="GO:0070475">
    <property type="term" value="P:rRNA base methylation"/>
    <property type="evidence" value="ECO:0007669"/>
    <property type="project" value="TreeGrafter"/>
</dbReference>
<keyword evidence="8 12" id="KW-0808">Transferase</keyword>
<dbReference type="SUPFAM" id="SSF88697">
    <property type="entry name" value="PUA domain-like"/>
    <property type="match status" value="1"/>
</dbReference>
<evidence type="ECO:0000313" key="16">
    <source>
        <dbReference type="Proteomes" id="UP000295788"/>
    </source>
</evidence>
<keyword evidence="16" id="KW-1185">Reference proteome</keyword>
<comment type="caution">
    <text evidence="15">The sequence shown here is derived from an EMBL/GenBank/DDBJ whole genome shotgun (WGS) entry which is preliminary data.</text>
</comment>
<proteinExistence type="inferred from homology"/>
<evidence type="ECO:0000256" key="7">
    <source>
        <dbReference type="ARBA" id="ARBA00022603"/>
    </source>
</evidence>
<evidence type="ECO:0000256" key="9">
    <source>
        <dbReference type="ARBA" id="ARBA00022691"/>
    </source>
</evidence>
<protein>
    <recommendedName>
        <fullName evidence="4 12">Ribosomal RNA small subunit methyltransferase E</fullName>
        <ecNumber evidence="3 12">2.1.1.193</ecNumber>
    </recommendedName>
</protein>
<dbReference type="AlphaFoldDB" id="A0A4R3KKG8"/>
<dbReference type="SUPFAM" id="SSF75217">
    <property type="entry name" value="alpha/beta knot"/>
    <property type="match status" value="1"/>
</dbReference>
<evidence type="ECO:0000256" key="12">
    <source>
        <dbReference type="PIRNR" id="PIRNR015601"/>
    </source>
</evidence>
<dbReference type="NCBIfam" id="NF008692">
    <property type="entry name" value="PRK11713.1-5"/>
    <property type="match status" value="1"/>
</dbReference>
<keyword evidence="6 12" id="KW-0698">rRNA processing</keyword>
<dbReference type="Pfam" id="PF20260">
    <property type="entry name" value="PUA_4"/>
    <property type="match status" value="1"/>
</dbReference>
<comment type="subcellular location">
    <subcellularLocation>
        <location evidence="1 12">Cytoplasm</location>
    </subcellularLocation>
</comment>
<dbReference type="InterPro" id="IPR046887">
    <property type="entry name" value="RsmE_PUA-like"/>
</dbReference>
<dbReference type="PIRSF" id="PIRSF015601">
    <property type="entry name" value="MTase_slr0722"/>
    <property type="match status" value="1"/>
</dbReference>
<evidence type="ECO:0000313" key="15">
    <source>
        <dbReference type="EMBL" id="TCS83741.1"/>
    </source>
</evidence>
<evidence type="ECO:0000256" key="2">
    <source>
        <dbReference type="ARBA" id="ARBA00005528"/>
    </source>
</evidence>
<organism evidence="15 16">
    <name type="scientific">Tepidibacillus fermentans</name>
    <dbReference type="NCBI Taxonomy" id="1281767"/>
    <lineage>
        <taxon>Bacteria</taxon>
        <taxon>Bacillati</taxon>
        <taxon>Bacillota</taxon>
        <taxon>Bacilli</taxon>
        <taxon>Bacillales</taxon>
        <taxon>Bacillaceae</taxon>
        <taxon>Tepidibacillus</taxon>
    </lineage>
</organism>
<evidence type="ECO:0000256" key="1">
    <source>
        <dbReference type="ARBA" id="ARBA00004496"/>
    </source>
</evidence>
<evidence type="ECO:0000256" key="10">
    <source>
        <dbReference type="ARBA" id="ARBA00025699"/>
    </source>
</evidence>
<evidence type="ECO:0000256" key="11">
    <source>
        <dbReference type="ARBA" id="ARBA00047944"/>
    </source>
</evidence>
<evidence type="ECO:0000256" key="4">
    <source>
        <dbReference type="ARBA" id="ARBA00013673"/>
    </source>
</evidence>
<dbReference type="Pfam" id="PF04452">
    <property type="entry name" value="Methyltrans_RNA"/>
    <property type="match status" value="1"/>
</dbReference>
<dbReference type="InterPro" id="IPR029026">
    <property type="entry name" value="tRNA_m1G_MTases_N"/>
</dbReference>
<comment type="similarity">
    <text evidence="2 12">Belongs to the RNA methyltransferase RsmE family.</text>
</comment>
<evidence type="ECO:0000256" key="6">
    <source>
        <dbReference type="ARBA" id="ARBA00022552"/>
    </source>
</evidence>
<evidence type="ECO:0000259" key="14">
    <source>
        <dbReference type="Pfam" id="PF20260"/>
    </source>
</evidence>
<name>A0A4R3KKG8_9BACI</name>
<dbReference type="Gene3D" id="3.40.1280.10">
    <property type="match status" value="1"/>
</dbReference>
<dbReference type="Proteomes" id="UP000295788">
    <property type="component" value="Unassembled WGS sequence"/>
</dbReference>
<dbReference type="InterPro" id="IPR015947">
    <property type="entry name" value="PUA-like_sf"/>
</dbReference>
<dbReference type="Gene3D" id="2.40.240.20">
    <property type="entry name" value="Hypothetical PUA domain-like, domain 1"/>
    <property type="match status" value="1"/>
</dbReference>
<dbReference type="InterPro" id="IPR006700">
    <property type="entry name" value="RsmE"/>
</dbReference>
<dbReference type="NCBIfam" id="TIGR00046">
    <property type="entry name" value="RsmE family RNA methyltransferase"/>
    <property type="match status" value="1"/>
</dbReference>
<dbReference type="InterPro" id="IPR029028">
    <property type="entry name" value="Alpha/beta_knot_MTases"/>
</dbReference>
<dbReference type="InterPro" id="IPR046886">
    <property type="entry name" value="RsmE_MTase_dom"/>
</dbReference>
<accession>A0A4R3KKG8</accession>
<dbReference type="GO" id="GO:0005737">
    <property type="term" value="C:cytoplasm"/>
    <property type="evidence" value="ECO:0007669"/>
    <property type="project" value="UniProtKB-SubCell"/>
</dbReference>
<dbReference type="PANTHER" id="PTHR30027">
    <property type="entry name" value="RIBOSOMAL RNA SMALL SUBUNIT METHYLTRANSFERASE E"/>
    <property type="match status" value="1"/>
</dbReference>
<feature type="domain" description="Ribosomal RNA small subunit methyltransferase E methyltransferase" evidence="13">
    <location>
        <begin position="72"/>
        <end position="235"/>
    </location>
</feature>
<dbReference type="CDD" id="cd18084">
    <property type="entry name" value="RsmE-like"/>
    <property type="match status" value="1"/>
</dbReference>
<sequence length="246" mass="27970">MQRYFVHKDQFLDDQVFIKGDDVKHISKVLRLKQGDMIICSNGEGLDVLGKIKKIERDQVICNIEEVIQENNESPFEVILAQGLPKGDKMDWIIQKGTEIGVTSFLPFTSERTIVQLDENKEQKRLERWRKIAKEAAEQAHRSAIPKIHPVLTWEGLLDLIQKEFTLIAYEQENTITLYQALSKNSEQKRLLLVIGPEGGFSTHEVQEAIKRGAISISLGKRILRTETAGLVGVANILYHLEGKRG</sequence>
<evidence type="ECO:0000256" key="3">
    <source>
        <dbReference type="ARBA" id="ARBA00012328"/>
    </source>
</evidence>